<dbReference type="Gene3D" id="1.10.12.10">
    <property type="entry name" value="Lyase 2-enoyl-coa Hydratase, Chain A, domain 2"/>
    <property type="match status" value="1"/>
</dbReference>
<dbReference type="RefSeq" id="WP_285389675.1">
    <property type="nucleotide sequence ID" value="NZ_JASSVS010000002.1"/>
</dbReference>
<evidence type="ECO:0000313" key="4">
    <source>
        <dbReference type="EMBL" id="MDL0430686.1"/>
    </source>
</evidence>
<keyword evidence="5" id="KW-1185">Reference proteome</keyword>
<reference evidence="4 5" key="1">
    <citation type="submission" date="2023-06" db="EMBL/GenBank/DDBJ databases">
        <title>Marinobacter azerbaijanicus a moderately halophilic, isolated from Urmia Lake in Azerbaijan region of Iran.</title>
        <authorList>
            <person name="Sanchez-Porro C."/>
            <person name="Aghdam E.M."/>
            <person name="Saheb S.M."/>
            <person name="Tarhriz V."/>
            <person name="Kazemi E."/>
            <person name="Ammozegar M.A."/>
            <person name="Ventosa A."/>
            <person name="Hejazi M.S."/>
        </authorList>
    </citation>
    <scope>NUCLEOTIDE SEQUENCE [LARGE SCALE GENOMIC DNA]</scope>
    <source>
        <strain evidence="4 5">TBZ242</strain>
    </source>
</reference>
<evidence type="ECO:0000256" key="2">
    <source>
        <dbReference type="ARBA" id="ARBA00023239"/>
    </source>
</evidence>
<dbReference type="Gene3D" id="3.90.226.10">
    <property type="entry name" value="2-enoyl-CoA Hydratase, Chain A, domain 1"/>
    <property type="match status" value="1"/>
</dbReference>
<dbReference type="PANTHER" id="PTHR11941">
    <property type="entry name" value="ENOYL-COA HYDRATASE-RELATED"/>
    <property type="match status" value="1"/>
</dbReference>
<dbReference type="GO" id="GO:0004300">
    <property type="term" value="F:enoyl-CoA hydratase activity"/>
    <property type="evidence" value="ECO:0007669"/>
    <property type="project" value="UniProtKB-EC"/>
</dbReference>
<dbReference type="Pfam" id="PF00378">
    <property type="entry name" value="ECH_1"/>
    <property type="match status" value="1"/>
</dbReference>
<dbReference type="PANTHER" id="PTHR11941:SF54">
    <property type="entry name" value="ENOYL-COA HYDRATASE, MITOCHONDRIAL"/>
    <property type="match status" value="1"/>
</dbReference>
<comment type="caution">
    <text evidence="4">The sequence shown here is derived from an EMBL/GenBank/DDBJ whole genome shotgun (WGS) entry which is preliminary data.</text>
</comment>
<accession>A0ABT7I965</accession>
<dbReference type="InterPro" id="IPR014748">
    <property type="entry name" value="Enoyl-CoA_hydra_C"/>
</dbReference>
<sequence>MPNNLLVEGPEQGVQVFTLNRPEALNALNTELLENLAKALDDAEADREVGAVVITGSQKAFAAGADINEMAARDLVGILEDPRVAHWERIARFTKPIIAAVNGFALGGGCELAMHADILIAGENARFGQPEINLGIMPGAGGTQRLVRKVGESLAMHMALTGEPINAKRALQAGLVSEVCQPELTVEKAIGIARTIARKAPIAVRLTKESVRRANDMNLAEGLRFERHAFTVLAGTADRQEGLDAFREKRKPQFKGQ</sequence>
<dbReference type="InterPro" id="IPR001753">
    <property type="entry name" value="Enoyl-CoA_hydra/iso"/>
</dbReference>
<dbReference type="Proteomes" id="UP001227964">
    <property type="component" value="Unassembled WGS sequence"/>
</dbReference>
<dbReference type="InterPro" id="IPR018376">
    <property type="entry name" value="Enoyl-CoA_hyd/isom_CS"/>
</dbReference>
<dbReference type="EMBL" id="JASSVS010000002">
    <property type="protein sequence ID" value="MDL0430686.1"/>
    <property type="molecule type" value="Genomic_DNA"/>
</dbReference>
<comment type="similarity">
    <text evidence="1 3">Belongs to the enoyl-CoA hydratase/isomerase family.</text>
</comment>
<evidence type="ECO:0000256" key="3">
    <source>
        <dbReference type="RuleBase" id="RU003707"/>
    </source>
</evidence>
<dbReference type="CDD" id="cd06558">
    <property type="entry name" value="crotonase-like"/>
    <property type="match status" value="1"/>
</dbReference>
<dbReference type="InterPro" id="IPR029045">
    <property type="entry name" value="ClpP/crotonase-like_dom_sf"/>
</dbReference>
<proteinExistence type="inferred from homology"/>
<protein>
    <submittedName>
        <fullName evidence="4">2,3-dehydroadipyl-CoA hydratase</fullName>
        <ecNumber evidence="4">4.2.1.17</ecNumber>
    </submittedName>
</protein>
<organism evidence="4 5">
    <name type="scientific">Marinobacter azerbaijanicus</name>
    <dbReference type="NCBI Taxonomy" id="3050455"/>
    <lineage>
        <taxon>Bacteria</taxon>
        <taxon>Pseudomonadati</taxon>
        <taxon>Pseudomonadota</taxon>
        <taxon>Gammaproteobacteria</taxon>
        <taxon>Pseudomonadales</taxon>
        <taxon>Marinobacteraceae</taxon>
        <taxon>Marinobacter</taxon>
    </lineage>
</organism>
<dbReference type="SUPFAM" id="SSF52096">
    <property type="entry name" value="ClpP/crotonase"/>
    <property type="match status" value="1"/>
</dbReference>
<dbReference type="EC" id="4.2.1.17" evidence="4"/>
<keyword evidence="2 4" id="KW-0456">Lyase</keyword>
<dbReference type="NCBIfam" id="NF007239">
    <property type="entry name" value="PRK09674.1"/>
    <property type="match status" value="1"/>
</dbReference>
<name>A0ABT7I965_9GAMM</name>
<evidence type="ECO:0000313" key="5">
    <source>
        <dbReference type="Proteomes" id="UP001227964"/>
    </source>
</evidence>
<gene>
    <name evidence="4" type="primary">paaF</name>
    <name evidence="4" type="ORF">QPM17_06095</name>
</gene>
<dbReference type="PROSITE" id="PS00166">
    <property type="entry name" value="ENOYL_COA_HYDRATASE"/>
    <property type="match status" value="1"/>
</dbReference>
<evidence type="ECO:0000256" key="1">
    <source>
        <dbReference type="ARBA" id="ARBA00005254"/>
    </source>
</evidence>